<gene>
    <name evidence="1" type="ORF">AQJ64_09685</name>
</gene>
<accession>A0A117REG8</accession>
<name>A0A117REG8_9ACTN</name>
<protein>
    <submittedName>
        <fullName evidence="1">Uncharacterized protein</fullName>
    </submittedName>
</protein>
<dbReference type="Proteomes" id="UP000052982">
    <property type="component" value="Unassembled WGS sequence"/>
</dbReference>
<proteinExistence type="predicted"/>
<dbReference type="RefSeq" id="WP_055634864.1">
    <property type="nucleotide sequence ID" value="NZ_JBIRRP010000001.1"/>
</dbReference>
<dbReference type="AlphaFoldDB" id="A0A117REG8"/>
<dbReference type="OrthoDB" id="3869625at2"/>
<keyword evidence="2" id="KW-1185">Reference proteome</keyword>
<evidence type="ECO:0000313" key="1">
    <source>
        <dbReference type="EMBL" id="KUN86291.1"/>
    </source>
</evidence>
<reference evidence="1 2" key="1">
    <citation type="submission" date="2015-10" db="EMBL/GenBank/DDBJ databases">
        <title>Draft genome sequence of Streptomyces griseoruber DSM 40281, type strain for the species Streptomyces griseoruber.</title>
        <authorList>
            <person name="Ruckert C."/>
            <person name="Winkler A."/>
            <person name="Kalinowski J."/>
            <person name="Kampfer P."/>
            <person name="Glaeser S."/>
        </authorList>
    </citation>
    <scope>NUCLEOTIDE SEQUENCE [LARGE SCALE GENOMIC DNA]</scope>
    <source>
        <strain evidence="1 2">DSM 40281</strain>
    </source>
</reference>
<dbReference type="EMBL" id="LMWW01000010">
    <property type="protein sequence ID" value="KUN86291.1"/>
    <property type="molecule type" value="Genomic_DNA"/>
</dbReference>
<dbReference type="STRING" id="1943.AQJ64_09685"/>
<organism evidence="1 2">
    <name type="scientific">Streptomyces griseoruber</name>
    <dbReference type="NCBI Taxonomy" id="1943"/>
    <lineage>
        <taxon>Bacteria</taxon>
        <taxon>Bacillati</taxon>
        <taxon>Actinomycetota</taxon>
        <taxon>Actinomycetes</taxon>
        <taxon>Kitasatosporales</taxon>
        <taxon>Streptomycetaceae</taxon>
        <taxon>Streptomyces</taxon>
    </lineage>
</organism>
<sequence>MGMYLVSVTPEDWSVPGEDGYGDVASALAERLAWRGLPPYRPGRPPEPGRFAEKTSPPMDGFDALCRARLTPEERHTLLGWSFLVPCTLEEPVLLPLENTHDTETLVVGAPCVLALAERLAAALRLPLDLVPEPSGPHALGAWFLDGDAEKAAATRPGPWADGLDTAFFTALYLRAAQYALRHRCPMTYS</sequence>
<comment type="caution">
    <text evidence="1">The sequence shown here is derived from an EMBL/GenBank/DDBJ whole genome shotgun (WGS) entry which is preliminary data.</text>
</comment>
<evidence type="ECO:0000313" key="2">
    <source>
        <dbReference type="Proteomes" id="UP000052982"/>
    </source>
</evidence>